<reference evidence="1 2" key="1">
    <citation type="submission" date="2012-05" db="EMBL/GenBank/DDBJ databases">
        <title>Recombination and specialization in a pathogen metapopulation.</title>
        <authorList>
            <person name="Gardiner A."/>
            <person name="Kemen E."/>
            <person name="Schultz-Larsen T."/>
            <person name="MacLean D."/>
            <person name="Van Oosterhout C."/>
            <person name="Jones J.D.G."/>
        </authorList>
    </citation>
    <scope>NUCLEOTIDE SEQUENCE [LARGE SCALE GENOMIC DNA]</scope>
    <source>
        <strain evidence="1 2">Ac Nc2</strain>
    </source>
</reference>
<protein>
    <submittedName>
        <fullName evidence="1">Uncharacterized protein</fullName>
    </submittedName>
</protein>
<comment type="caution">
    <text evidence="1">The sequence shown here is derived from an EMBL/GenBank/DDBJ whole genome shotgun (WGS) entry which is preliminary data.</text>
</comment>
<dbReference type="InParanoid" id="A0A024G1F9"/>
<organism evidence="1 2">
    <name type="scientific">Albugo candida</name>
    <dbReference type="NCBI Taxonomy" id="65357"/>
    <lineage>
        <taxon>Eukaryota</taxon>
        <taxon>Sar</taxon>
        <taxon>Stramenopiles</taxon>
        <taxon>Oomycota</taxon>
        <taxon>Peronosporomycetes</taxon>
        <taxon>Albuginales</taxon>
        <taxon>Albuginaceae</taxon>
        <taxon>Albugo</taxon>
    </lineage>
</organism>
<dbReference type="Proteomes" id="UP000053237">
    <property type="component" value="Unassembled WGS sequence"/>
</dbReference>
<sequence length="88" mass="10269">MCISIDILVAVDHAEDLECEVRQHITMRNFFQLRAIDHFACLIAALPLYRCDAFRHIIISSHSIRFSYFERLTNDLACFLPYSTLSFV</sequence>
<evidence type="ECO:0000313" key="1">
    <source>
        <dbReference type="EMBL" id="CCI40688.1"/>
    </source>
</evidence>
<accession>A0A024G1F9</accession>
<proteinExistence type="predicted"/>
<evidence type="ECO:0000313" key="2">
    <source>
        <dbReference type="Proteomes" id="UP000053237"/>
    </source>
</evidence>
<dbReference type="EMBL" id="CAIX01000011">
    <property type="protein sequence ID" value="CCI40688.1"/>
    <property type="molecule type" value="Genomic_DNA"/>
</dbReference>
<keyword evidence="2" id="KW-1185">Reference proteome</keyword>
<gene>
    <name evidence="1" type="ORF">BN9_014720</name>
</gene>
<name>A0A024G1F9_9STRA</name>
<dbReference type="AlphaFoldDB" id="A0A024G1F9"/>